<dbReference type="Proteomes" id="UP001138997">
    <property type="component" value="Unassembled WGS sequence"/>
</dbReference>
<sequence length="599" mass="64340">MADNLTFVSFLRPSLPTGDYTIDVAQDLKSVEPSTLVDPTTFTTTRTFSVAGERFTLPPTMVRSVFPPDGGLGDYAEVLPHVVLDRPTLPWERPATAASPTAPPWLVLLVFSGDEQPELKTVTLGTLATGEAYIPAPVLEQAQKAADPVNVIDVKRTLLASIMPSLTDLERLAHVRHGTEETAVVIAGRLAVPGVPTTVHLVSVEGRYSDSGFVLGPDTAGAQVRLVTLANWRFASVSQEHTFPYLARALADEGTPFRLPDSGVPAADGFLRQGYVPVGHELRQGGRTVSWYRGPFVTGTSPADPRLGVRASDELLRYHPAVGMLDLGYASAWQLGRMLTLQHTTIARSVTAWKRRLSMAAGRDEPSDHPLDLVDIDVTVPGDVRAFLDDLATLRGVPLRYLVPDERLLPVETIRFLQLDPAWITHLLDGATSIGRITRADADRDRTHPVPVNTAPVTGALIRSALVPGYPGLLIDAYASESGGTQLPVLRTERLSPTILLCLFQGVLGRLDLHQPPQDQHFGVELPSAGGVAKTLRTADGSPGPSTPVQALPTTGVVPITALADAMATVLNVQAATFDSGAFARQMIETAQRVTFLRT</sequence>
<proteinExistence type="predicted"/>
<protein>
    <submittedName>
        <fullName evidence="1">Uncharacterized protein</fullName>
    </submittedName>
</protein>
<evidence type="ECO:0000313" key="1">
    <source>
        <dbReference type="EMBL" id="MCD5315199.1"/>
    </source>
</evidence>
<gene>
    <name evidence="1" type="ORF">LR394_30265</name>
</gene>
<reference evidence="1" key="1">
    <citation type="submission" date="2021-11" db="EMBL/GenBank/DDBJ databases">
        <title>Streptomyces corallinus and Kineosporia corallina sp. nov., two new coral-derived marine actinobacteria.</title>
        <authorList>
            <person name="Buangrab K."/>
            <person name="Sutthacheep M."/>
            <person name="Yeemin T."/>
            <person name="Harunari E."/>
            <person name="Igarashi Y."/>
            <person name="Sripreechasak P."/>
            <person name="Kanchanasin P."/>
            <person name="Tanasupawat S."/>
            <person name="Phongsopitanun W."/>
        </authorList>
    </citation>
    <scope>NUCLEOTIDE SEQUENCE</scope>
    <source>
        <strain evidence="1">JCM 31032</strain>
    </source>
</reference>
<accession>A0A9X1NKD9</accession>
<dbReference type="AlphaFoldDB" id="A0A9X1NKD9"/>
<organism evidence="1 2">
    <name type="scientific">Kineosporia babensis</name>
    <dbReference type="NCBI Taxonomy" id="499548"/>
    <lineage>
        <taxon>Bacteria</taxon>
        <taxon>Bacillati</taxon>
        <taxon>Actinomycetota</taxon>
        <taxon>Actinomycetes</taxon>
        <taxon>Kineosporiales</taxon>
        <taxon>Kineosporiaceae</taxon>
        <taxon>Kineosporia</taxon>
    </lineage>
</organism>
<dbReference type="EMBL" id="JAJOMB010000020">
    <property type="protein sequence ID" value="MCD5315199.1"/>
    <property type="molecule type" value="Genomic_DNA"/>
</dbReference>
<name>A0A9X1NKD9_9ACTN</name>
<dbReference type="RefSeq" id="WP_231448000.1">
    <property type="nucleotide sequence ID" value="NZ_JAJOMB010000020.1"/>
</dbReference>
<keyword evidence="2" id="KW-1185">Reference proteome</keyword>
<evidence type="ECO:0000313" key="2">
    <source>
        <dbReference type="Proteomes" id="UP001138997"/>
    </source>
</evidence>
<comment type="caution">
    <text evidence="1">The sequence shown here is derived from an EMBL/GenBank/DDBJ whole genome shotgun (WGS) entry which is preliminary data.</text>
</comment>